<keyword evidence="1" id="KW-0472">Membrane</keyword>
<organism evidence="2 3">
    <name type="scientific">Pedobacter duraquae</name>
    <dbReference type="NCBI Taxonomy" id="425511"/>
    <lineage>
        <taxon>Bacteria</taxon>
        <taxon>Pseudomonadati</taxon>
        <taxon>Bacteroidota</taxon>
        <taxon>Sphingobacteriia</taxon>
        <taxon>Sphingobacteriales</taxon>
        <taxon>Sphingobacteriaceae</taxon>
        <taxon>Pedobacter</taxon>
    </lineage>
</organism>
<comment type="caution">
    <text evidence="2">The sequence shown here is derived from an EMBL/GenBank/DDBJ whole genome shotgun (WGS) entry which is preliminary data.</text>
</comment>
<keyword evidence="1" id="KW-0812">Transmembrane</keyword>
<dbReference type="RefSeq" id="WP_133556005.1">
    <property type="nucleotide sequence ID" value="NZ_SNWM01000003.1"/>
</dbReference>
<dbReference type="EMBL" id="SNWM01000003">
    <property type="protein sequence ID" value="TDO21474.1"/>
    <property type="molecule type" value="Genomic_DNA"/>
</dbReference>
<evidence type="ECO:0000313" key="3">
    <source>
        <dbReference type="Proteomes" id="UP000295499"/>
    </source>
</evidence>
<keyword evidence="3" id="KW-1185">Reference proteome</keyword>
<dbReference type="AlphaFoldDB" id="A0A4R6IH46"/>
<gene>
    <name evidence="2" type="ORF">CLV32_2579</name>
</gene>
<accession>A0A4R6IH46</accession>
<dbReference type="OrthoDB" id="1112758at2"/>
<feature type="transmembrane region" description="Helical" evidence="1">
    <location>
        <begin position="82"/>
        <end position="101"/>
    </location>
</feature>
<evidence type="ECO:0000256" key="1">
    <source>
        <dbReference type="SAM" id="Phobius"/>
    </source>
</evidence>
<protein>
    <recommendedName>
        <fullName evidence="4">TonB-like protein</fullName>
    </recommendedName>
</protein>
<name>A0A4R6IH46_9SPHI</name>
<dbReference type="Proteomes" id="UP000295499">
    <property type="component" value="Unassembled WGS sequence"/>
</dbReference>
<keyword evidence="1" id="KW-1133">Transmembrane helix</keyword>
<evidence type="ECO:0000313" key="2">
    <source>
        <dbReference type="EMBL" id="TDO21474.1"/>
    </source>
</evidence>
<sequence>MNNDFLDIDLLTDYLDGKLDVKTMNRIEREALEDPFVAEALAGLSNSNRSVQSLSILQKQLAERIGEQQQHKKTAVITWQRLSIGATAAVLFVTVSIVFWMREENRRKQAVNAPVEVVIAPSKKAEGSVLMPTIGMKNYVLWLNKHNLLIGKGQAGKSVTLNFHIDSKGRPVDIHITSGLAEQYDQEAIRLIKEGPDWEAGADQSEVISLKVGF</sequence>
<proteinExistence type="predicted"/>
<evidence type="ECO:0008006" key="4">
    <source>
        <dbReference type="Google" id="ProtNLM"/>
    </source>
</evidence>
<reference evidence="2 3" key="1">
    <citation type="submission" date="2019-03" db="EMBL/GenBank/DDBJ databases">
        <title>Genomic Encyclopedia of Archaeal and Bacterial Type Strains, Phase II (KMG-II): from individual species to whole genera.</title>
        <authorList>
            <person name="Goeker M."/>
        </authorList>
    </citation>
    <scope>NUCLEOTIDE SEQUENCE [LARGE SCALE GENOMIC DNA]</scope>
    <source>
        <strain evidence="2 3">DSM 19034</strain>
    </source>
</reference>